<protein>
    <submittedName>
        <fullName evidence="1">Uncharacterized protein</fullName>
    </submittedName>
</protein>
<sequence length="92" mass="10309">MYVSNTKTKAPNLHPSPSKCVISVDGSYAKRKKKLIPNELEFFYLSVFFQSELSDKPYNIFLDGERSKEEICLTNLALSGVSGVTFLWINGG</sequence>
<dbReference type="EMBL" id="CAACVG010010320">
    <property type="protein sequence ID" value="VEN55550.1"/>
    <property type="molecule type" value="Genomic_DNA"/>
</dbReference>
<dbReference type="OrthoDB" id="10264021at2759"/>
<proteinExistence type="predicted"/>
<keyword evidence="2" id="KW-1185">Reference proteome</keyword>
<evidence type="ECO:0000313" key="1">
    <source>
        <dbReference type="EMBL" id="VEN55550.1"/>
    </source>
</evidence>
<reference evidence="1 2" key="1">
    <citation type="submission" date="2019-01" db="EMBL/GenBank/DDBJ databases">
        <authorList>
            <person name="Sayadi A."/>
        </authorList>
    </citation>
    <scope>NUCLEOTIDE SEQUENCE [LARGE SCALE GENOMIC DNA]</scope>
</reference>
<gene>
    <name evidence="1" type="ORF">CALMAC_LOCUS14698</name>
</gene>
<organism evidence="1 2">
    <name type="scientific">Callosobruchus maculatus</name>
    <name type="common">Southern cowpea weevil</name>
    <name type="synonym">Pulse bruchid</name>
    <dbReference type="NCBI Taxonomy" id="64391"/>
    <lineage>
        <taxon>Eukaryota</taxon>
        <taxon>Metazoa</taxon>
        <taxon>Ecdysozoa</taxon>
        <taxon>Arthropoda</taxon>
        <taxon>Hexapoda</taxon>
        <taxon>Insecta</taxon>
        <taxon>Pterygota</taxon>
        <taxon>Neoptera</taxon>
        <taxon>Endopterygota</taxon>
        <taxon>Coleoptera</taxon>
        <taxon>Polyphaga</taxon>
        <taxon>Cucujiformia</taxon>
        <taxon>Chrysomeloidea</taxon>
        <taxon>Chrysomelidae</taxon>
        <taxon>Bruchinae</taxon>
        <taxon>Bruchini</taxon>
        <taxon>Callosobruchus</taxon>
    </lineage>
</organism>
<evidence type="ECO:0000313" key="2">
    <source>
        <dbReference type="Proteomes" id="UP000410492"/>
    </source>
</evidence>
<dbReference type="AlphaFoldDB" id="A0A653D5V3"/>
<dbReference type="Proteomes" id="UP000410492">
    <property type="component" value="Unassembled WGS sequence"/>
</dbReference>
<accession>A0A653D5V3</accession>
<name>A0A653D5V3_CALMS</name>